<comment type="subcellular location">
    <subcellularLocation>
        <location evidence="1">Cell membrane</location>
    </subcellularLocation>
</comment>
<evidence type="ECO:0000259" key="12">
    <source>
        <dbReference type="Pfam" id="PF00535"/>
    </source>
</evidence>
<dbReference type="SUPFAM" id="SSF53448">
    <property type="entry name" value="Nucleotide-diphospho-sugar transferases"/>
    <property type="match status" value="1"/>
</dbReference>
<dbReference type="Proteomes" id="UP000441354">
    <property type="component" value="Unassembled WGS sequence"/>
</dbReference>
<keyword evidence="4 13" id="KW-0808">Transferase</keyword>
<name>A0A7V7UTK4_9BACI</name>
<evidence type="ECO:0000256" key="1">
    <source>
        <dbReference type="ARBA" id="ARBA00004236"/>
    </source>
</evidence>
<feature type="transmembrane region" description="Helical" evidence="11">
    <location>
        <begin position="6"/>
        <end position="25"/>
    </location>
</feature>
<dbReference type="EMBL" id="WBOT01000007">
    <property type="protein sequence ID" value="KAB2330577.1"/>
    <property type="molecule type" value="Genomic_DNA"/>
</dbReference>
<evidence type="ECO:0000256" key="8">
    <source>
        <dbReference type="ARBA" id="ARBA00037904"/>
    </source>
</evidence>
<evidence type="ECO:0000256" key="4">
    <source>
        <dbReference type="ARBA" id="ARBA00022679"/>
    </source>
</evidence>
<feature type="domain" description="Glycosyltransferase 2-like" evidence="12">
    <location>
        <begin position="43"/>
        <end position="153"/>
    </location>
</feature>
<evidence type="ECO:0000256" key="5">
    <source>
        <dbReference type="ARBA" id="ARBA00022746"/>
    </source>
</evidence>
<feature type="transmembrane region" description="Helical" evidence="11">
    <location>
        <begin position="277"/>
        <end position="298"/>
    </location>
</feature>
<evidence type="ECO:0000313" key="14">
    <source>
        <dbReference type="Proteomes" id="UP000441354"/>
    </source>
</evidence>
<evidence type="ECO:0000256" key="2">
    <source>
        <dbReference type="ARBA" id="ARBA00022475"/>
    </source>
</evidence>
<dbReference type="Pfam" id="PF00535">
    <property type="entry name" value="Glycos_transf_2"/>
    <property type="match status" value="1"/>
</dbReference>
<dbReference type="RefSeq" id="WP_151575508.1">
    <property type="nucleotide sequence ID" value="NZ_WBOT01000007.1"/>
</dbReference>
<sequence>MLIVLMYISAILTVIGLLAGALMLWRIPAIPPGHKEKQIPAVSIIIPARNEEVRIPPLLESITRQEGVRYELIVIDDESTDDTARIAREYGAFVFNSSEIEGSWKGKSAACWYGAQKAAHPLLLFLDADTQFVHADSLRDLVHEYVIKGSRGILSLQPYHVLKKGYEQLSAVFNMIVFAGMNTFTPFQAKLKSAGSFGPCILTNREDYFSAGGHKEVGEAVMDDLVLGELYMSSGYPVRCVSGKGTILFRMYPEGMRTLVDGWSKSFATASKSTHPFVTTLISIWIAGAFVSAALWAASLLLLSSAWVMISSLLYVLYTMLLYWHARRIGSFHWLAILCYPLLFIFFTCIYIRSFYLTNIKRTVEWRGRKIRV</sequence>
<dbReference type="OrthoDB" id="9806525at2"/>
<keyword evidence="5" id="KW-0125">Carotenoid biosynthesis</keyword>
<dbReference type="InterPro" id="IPR001173">
    <property type="entry name" value="Glyco_trans_2-like"/>
</dbReference>
<keyword evidence="6 11" id="KW-0472">Membrane</keyword>
<reference evidence="13 14" key="1">
    <citation type="journal article" date="2014" name="Arch. Microbiol.">
        <title>Bacillus mesophilum sp. nov., strain IITR-54T, a novel 4-chlorobiphenyl dechlorinating bacterium.</title>
        <authorList>
            <person name="Manickam N."/>
            <person name="Singh N.K."/>
            <person name="Bajaj A."/>
            <person name="Kumar R.M."/>
            <person name="Kaur G."/>
            <person name="Kaur N."/>
            <person name="Bala M."/>
            <person name="Kumar A."/>
            <person name="Mayilraj S."/>
        </authorList>
    </citation>
    <scope>NUCLEOTIDE SEQUENCE [LARGE SCALE GENOMIC DNA]</scope>
    <source>
        <strain evidence="13 14">IITR-54</strain>
    </source>
</reference>
<dbReference type="CDD" id="cd06423">
    <property type="entry name" value="CESA_like"/>
    <property type="match status" value="1"/>
</dbReference>
<keyword evidence="11" id="KW-0812">Transmembrane</keyword>
<dbReference type="PANTHER" id="PTHR43646">
    <property type="entry name" value="GLYCOSYLTRANSFERASE"/>
    <property type="match status" value="1"/>
</dbReference>
<keyword evidence="3" id="KW-0328">Glycosyltransferase</keyword>
<evidence type="ECO:0000313" key="13">
    <source>
        <dbReference type="EMBL" id="KAB2330577.1"/>
    </source>
</evidence>
<comment type="function">
    <text evidence="7">Catalyzes the glycosylation of 4,4'-diaponeurosporenoate, i.e. the esterification of glucose at the C1'' position with the carboxyl group of 4,4'-diaponeurosporenic acid, to form glycosyl-4,4'-diaponeurosporenoate. This is a step in the biosynthesis of staphyloxanthin, an orange pigment present in most staphylococci strains.</text>
</comment>
<organism evidence="13 14">
    <name type="scientific">Bacillus mesophilum</name>
    <dbReference type="NCBI Taxonomy" id="1071718"/>
    <lineage>
        <taxon>Bacteria</taxon>
        <taxon>Bacillati</taxon>
        <taxon>Bacillota</taxon>
        <taxon>Bacilli</taxon>
        <taxon>Bacillales</taxon>
        <taxon>Bacillaceae</taxon>
        <taxon>Bacillus</taxon>
    </lineage>
</organism>
<dbReference type="Gene3D" id="3.90.550.10">
    <property type="entry name" value="Spore Coat Polysaccharide Biosynthesis Protein SpsA, Chain A"/>
    <property type="match status" value="1"/>
</dbReference>
<comment type="pathway">
    <text evidence="8">Carotenoid biosynthesis; staphyloxanthin biosynthesis; staphyloxanthin from farnesyl diphosphate: step 4/5.</text>
</comment>
<dbReference type="PANTHER" id="PTHR43646:SF2">
    <property type="entry name" value="GLYCOSYLTRANSFERASE 2-LIKE DOMAIN-CONTAINING PROTEIN"/>
    <property type="match status" value="1"/>
</dbReference>
<comment type="caution">
    <text evidence="13">The sequence shown here is derived from an EMBL/GenBank/DDBJ whole genome shotgun (WGS) entry which is preliminary data.</text>
</comment>
<evidence type="ECO:0000256" key="3">
    <source>
        <dbReference type="ARBA" id="ARBA00022676"/>
    </source>
</evidence>
<keyword evidence="14" id="KW-1185">Reference proteome</keyword>
<evidence type="ECO:0000256" key="6">
    <source>
        <dbReference type="ARBA" id="ARBA00023136"/>
    </source>
</evidence>
<dbReference type="InterPro" id="IPR029044">
    <property type="entry name" value="Nucleotide-diphossugar_trans"/>
</dbReference>
<gene>
    <name evidence="13" type="ORF">F7732_18175</name>
</gene>
<feature type="transmembrane region" description="Helical" evidence="11">
    <location>
        <begin position="304"/>
        <end position="323"/>
    </location>
</feature>
<dbReference type="GO" id="GO:0016117">
    <property type="term" value="P:carotenoid biosynthetic process"/>
    <property type="evidence" value="ECO:0007669"/>
    <property type="project" value="UniProtKB-KW"/>
</dbReference>
<keyword evidence="11" id="KW-1133">Transmembrane helix</keyword>
<feature type="transmembrane region" description="Helical" evidence="11">
    <location>
        <begin position="335"/>
        <end position="356"/>
    </location>
</feature>
<keyword evidence="2" id="KW-1003">Cell membrane</keyword>
<comment type="similarity">
    <text evidence="9">Belongs to the glycosyltransferase 2 family. CrtQ subfamily.</text>
</comment>
<dbReference type="GO" id="GO:0005886">
    <property type="term" value="C:plasma membrane"/>
    <property type="evidence" value="ECO:0007669"/>
    <property type="project" value="UniProtKB-SubCell"/>
</dbReference>
<evidence type="ECO:0000256" key="11">
    <source>
        <dbReference type="SAM" id="Phobius"/>
    </source>
</evidence>
<accession>A0A7V7UTK4</accession>
<proteinExistence type="inferred from homology"/>
<evidence type="ECO:0000256" key="7">
    <source>
        <dbReference type="ARBA" id="ARBA00037281"/>
    </source>
</evidence>
<evidence type="ECO:0000256" key="10">
    <source>
        <dbReference type="ARBA" id="ARBA00040345"/>
    </source>
</evidence>
<dbReference type="GO" id="GO:0016757">
    <property type="term" value="F:glycosyltransferase activity"/>
    <property type="evidence" value="ECO:0007669"/>
    <property type="project" value="UniProtKB-KW"/>
</dbReference>
<evidence type="ECO:0000256" key="9">
    <source>
        <dbReference type="ARBA" id="ARBA00038120"/>
    </source>
</evidence>
<dbReference type="AlphaFoldDB" id="A0A7V7UTK4"/>
<protein>
    <recommendedName>
        <fullName evidence="10">4,4'-diaponeurosporenoate glycosyltransferase</fullName>
    </recommendedName>
</protein>